<proteinExistence type="predicted"/>
<gene>
    <name evidence="1" type="ORF">C5S46_02565</name>
</gene>
<organism evidence="1 2">
    <name type="scientific">Candidatus Methanomarinus sp</name>
    <dbReference type="NCBI Taxonomy" id="3386244"/>
    <lineage>
        <taxon>Archaea</taxon>
        <taxon>Methanobacteriati</taxon>
        <taxon>Methanobacteriota</taxon>
        <taxon>Stenosarchaea group</taxon>
        <taxon>Methanomicrobia</taxon>
        <taxon>Methanosarcinales</taxon>
        <taxon>ANME-2 cluster</taxon>
        <taxon>Candidatus Methanocomedenaceae</taxon>
        <taxon>Candidatus Methanomarinus</taxon>
    </lineage>
</organism>
<protein>
    <submittedName>
        <fullName evidence="1">Uncharacterized protein</fullName>
    </submittedName>
</protein>
<dbReference type="EMBL" id="QYBA01000081">
    <property type="protein sequence ID" value="TKY92077.1"/>
    <property type="molecule type" value="Genomic_DNA"/>
</dbReference>
<accession>A0AC61SBY6</accession>
<dbReference type="Proteomes" id="UP000315423">
    <property type="component" value="Unassembled WGS sequence"/>
</dbReference>
<comment type="caution">
    <text evidence="1">The sequence shown here is derived from an EMBL/GenBank/DDBJ whole genome shotgun (WGS) entry which is preliminary data.</text>
</comment>
<sequence>MIVIVSQRKHIAIEPDYIKKLQPLIDKHHGNLSAAIRDAIELTEIALQYYDSIDDARSLITNLKEIQDDQVIIQAPVFHWLLQKEKGLIIDKQTLDYMIDPFSITTIPELQEYVNNMCRDFGWHIETMIDCDDNDHPVCLSITLNSNYKERIYFLAIIMCKFLAVYKSLGIISVHPQLGELEIELRQKKTNDEAIQDLIDNLGYMVHIEKELASHSKFWNRLISEHSASNYNLVTIHRNFYEDLLIGKIPKAILTIEGGDSRPLEEMPLSQFLYTIKTVAETSRIVDKIYIEGDNLKIRHGFRNMKAVENIKNIFISILERSGYNYSPEITSTYIYMKHLPMIDDKTNELFISLSGNINKVPSVISEFVKFIKTLDNIDFLEQVQAFGRRLGRQIMIHHEQKYGSKYWDLATFTKAFEVVDKQIRSCWEIRKSSMEYTVHECAYADDPSKCHMHKEIFKGALEYAFGSLAEVEIIKLLSHGDEYCDVSIHVR</sequence>
<evidence type="ECO:0000313" key="2">
    <source>
        <dbReference type="Proteomes" id="UP000315423"/>
    </source>
</evidence>
<evidence type="ECO:0000313" key="1">
    <source>
        <dbReference type="EMBL" id="TKY92077.1"/>
    </source>
</evidence>
<name>A0AC61SBY6_9EURY</name>
<reference evidence="1" key="1">
    <citation type="submission" date="2018-09" db="EMBL/GenBank/DDBJ databases">
        <title>A genomic encyclopedia of anaerobic methanotrophic archaea.</title>
        <authorList>
            <person name="Skennerton C.T."/>
            <person name="Chadwick G.L."/>
            <person name="Laso-Perez R."/>
            <person name="Leu A.O."/>
            <person name="Speth D.R."/>
            <person name="Yu H."/>
            <person name="Morgan-Lang C."/>
            <person name="Hatzenpichler R."/>
            <person name="Goudeau D."/>
            <person name="Malmstrom R."/>
            <person name="Woyke T."/>
            <person name="Hallam S."/>
            <person name="Tyson G.W."/>
            <person name="Wegener G."/>
            <person name="Boetius A."/>
            <person name="Orphan V.J."/>
        </authorList>
    </citation>
    <scope>NUCLEOTIDE SEQUENCE</scope>
    <source>
        <strain evidence="1">CONS3730D10UFb2</strain>
    </source>
</reference>